<name>A0A8S2Y297_9BILA</name>
<organism evidence="2 3">
    <name type="scientific">Didymodactylos carnosus</name>
    <dbReference type="NCBI Taxonomy" id="1234261"/>
    <lineage>
        <taxon>Eukaryota</taxon>
        <taxon>Metazoa</taxon>
        <taxon>Spiralia</taxon>
        <taxon>Gnathifera</taxon>
        <taxon>Rotifera</taxon>
        <taxon>Eurotatoria</taxon>
        <taxon>Bdelloidea</taxon>
        <taxon>Philodinida</taxon>
        <taxon>Philodinidae</taxon>
        <taxon>Didymodactylos</taxon>
    </lineage>
</organism>
<dbReference type="Proteomes" id="UP000677228">
    <property type="component" value="Unassembled WGS sequence"/>
</dbReference>
<dbReference type="InterPro" id="IPR013783">
    <property type="entry name" value="Ig-like_fold"/>
</dbReference>
<gene>
    <name evidence="1" type="ORF">OVA965_LOCUS45420</name>
    <name evidence="2" type="ORF">TMI583_LOCUS48897</name>
</gene>
<dbReference type="EMBL" id="CAJOBA010102658">
    <property type="protein sequence ID" value="CAF4525992.1"/>
    <property type="molecule type" value="Genomic_DNA"/>
</dbReference>
<feature type="non-terminal residue" evidence="2">
    <location>
        <position position="1"/>
    </location>
</feature>
<proteinExistence type="predicted"/>
<comment type="caution">
    <text evidence="2">The sequence shown here is derived from an EMBL/GenBank/DDBJ whole genome shotgun (WGS) entry which is preliminary data.</text>
</comment>
<dbReference type="InterPro" id="IPR036179">
    <property type="entry name" value="Ig-like_dom_sf"/>
</dbReference>
<evidence type="ECO:0000313" key="3">
    <source>
        <dbReference type="Proteomes" id="UP000682733"/>
    </source>
</evidence>
<protein>
    <submittedName>
        <fullName evidence="2">Uncharacterized protein</fullName>
    </submittedName>
</protein>
<evidence type="ECO:0000313" key="2">
    <source>
        <dbReference type="EMBL" id="CAF4525992.1"/>
    </source>
</evidence>
<dbReference type="Proteomes" id="UP000682733">
    <property type="component" value="Unassembled WGS sequence"/>
</dbReference>
<accession>A0A8S2Y297</accession>
<dbReference type="SUPFAM" id="SSF48726">
    <property type="entry name" value="Immunoglobulin"/>
    <property type="match status" value="1"/>
</dbReference>
<dbReference type="Gene3D" id="2.60.40.10">
    <property type="entry name" value="Immunoglobulins"/>
    <property type="match status" value="1"/>
</dbReference>
<feature type="non-terminal residue" evidence="2">
    <location>
        <position position="77"/>
    </location>
</feature>
<sequence length="77" mass="8987">PNQLVEGDKATLRCQVDEFYPFTSLEILIHHHTMKDKGEMQIVNDSKNVFGHNLKWNASIPVQADWHEHTFQCIVKQ</sequence>
<dbReference type="AlphaFoldDB" id="A0A8S2Y297"/>
<dbReference type="EMBL" id="CAJNOK010071342">
    <property type="protein sequence ID" value="CAF1663751.1"/>
    <property type="molecule type" value="Genomic_DNA"/>
</dbReference>
<reference evidence="2" key="1">
    <citation type="submission" date="2021-02" db="EMBL/GenBank/DDBJ databases">
        <authorList>
            <person name="Nowell W R."/>
        </authorList>
    </citation>
    <scope>NUCLEOTIDE SEQUENCE</scope>
</reference>
<evidence type="ECO:0000313" key="1">
    <source>
        <dbReference type="EMBL" id="CAF1663751.1"/>
    </source>
</evidence>